<comment type="caution">
    <text evidence="3">The sequence shown here is derived from an EMBL/GenBank/DDBJ whole genome shotgun (WGS) entry which is preliminary data.</text>
</comment>
<sequence length="53" mass="5775">MSRWESDDPPELRGVDDEPASGTPSSSYPAWVRLTALVIAVAVALFFVASYFV</sequence>
<feature type="region of interest" description="Disordered" evidence="1">
    <location>
        <begin position="1"/>
        <end position="27"/>
    </location>
</feature>
<proteinExistence type="predicted"/>
<gene>
    <name evidence="3" type="ORF">GCM10009737_22980</name>
</gene>
<organism evidence="3 4">
    <name type="scientific">Nocardioides lentus</name>
    <dbReference type="NCBI Taxonomy" id="338077"/>
    <lineage>
        <taxon>Bacteria</taxon>
        <taxon>Bacillati</taxon>
        <taxon>Actinomycetota</taxon>
        <taxon>Actinomycetes</taxon>
        <taxon>Propionibacteriales</taxon>
        <taxon>Nocardioidaceae</taxon>
        <taxon>Nocardioides</taxon>
    </lineage>
</organism>
<accession>A0ABN2PG41</accession>
<evidence type="ECO:0000313" key="3">
    <source>
        <dbReference type="EMBL" id="GAA1920836.1"/>
    </source>
</evidence>
<feature type="transmembrane region" description="Helical" evidence="2">
    <location>
        <begin position="30"/>
        <end position="52"/>
    </location>
</feature>
<keyword evidence="4" id="KW-1185">Reference proteome</keyword>
<dbReference type="Proteomes" id="UP001501612">
    <property type="component" value="Unassembled WGS sequence"/>
</dbReference>
<feature type="compositionally biased region" description="Basic and acidic residues" evidence="1">
    <location>
        <begin position="1"/>
        <end position="16"/>
    </location>
</feature>
<evidence type="ECO:0000313" key="4">
    <source>
        <dbReference type="Proteomes" id="UP001501612"/>
    </source>
</evidence>
<keyword evidence="2" id="KW-1133">Transmembrane helix</keyword>
<keyword evidence="2" id="KW-0472">Membrane</keyword>
<protein>
    <submittedName>
        <fullName evidence="3">Uncharacterized protein</fullName>
    </submittedName>
</protein>
<dbReference type="EMBL" id="BAAAMY010000005">
    <property type="protein sequence ID" value="GAA1920836.1"/>
    <property type="molecule type" value="Genomic_DNA"/>
</dbReference>
<evidence type="ECO:0000256" key="2">
    <source>
        <dbReference type="SAM" id="Phobius"/>
    </source>
</evidence>
<name>A0ABN2PG41_9ACTN</name>
<evidence type="ECO:0000256" key="1">
    <source>
        <dbReference type="SAM" id="MobiDB-lite"/>
    </source>
</evidence>
<dbReference type="RefSeq" id="WP_344007283.1">
    <property type="nucleotide sequence ID" value="NZ_BAAAMY010000005.1"/>
</dbReference>
<reference evidence="3 4" key="1">
    <citation type="journal article" date="2019" name="Int. J. Syst. Evol. Microbiol.">
        <title>The Global Catalogue of Microorganisms (GCM) 10K type strain sequencing project: providing services to taxonomists for standard genome sequencing and annotation.</title>
        <authorList>
            <consortium name="The Broad Institute Genomics Platform"/>
            <consortium name="The Broad Institute Genome Sequencing Center for Infectious Disease"/>
            <person name="Wu L."/>
            <person name="Ma J."/>
        </authorList>
    </citation>
    <scope>NUCLEOTIDE SEQUENCE [LARGE SCALE GENOMIC DNA]</scope>
    <source>
        <strain evidence="3 4">JCM 14046</strain>
    </source>
</reference>
<keyword evidence="2" id="KW-0812">Transmembrane</keyword>